<organism evidence="1">
    <name type="scientific">Poeciliopsis prolifica</name>
    <name type="common">blackstripe livebearer</name>
    <dbReference type="NCBI Taxonomy" id="188132"/>
    <lineage>
        <taxon>Eukaryota</taxon>
        <taxon>Metazoa</taxon>
        <taxon>Chordata</taxon>
        <taxon>Craniata</taxon>
        <taxon>Vertebrata</taxon>
        <taxon>Euteleostomi</taxon>
        <taxon>Actinopterygii</taxon>
        <taxon>Neopterygii</taxon>
        <taxon>Teleostei</taxon>
        <taxon>Neoteleostei</taxon>
        <taxon>Acanthomorphata</taxon>
        <taxon>Ovalentaria</taxon>
        <taxon>Atherinomorphae</taxon>
        <taxon>Cyprinodontiformes</taxon>
        <taxon>Poeciliidae</taxon>
        <taxon>Poeciliinae</taxon>
        <taxon>Poeciliopsis</taxon>
    </lineage>
</organism>
<gene>
    <name evidence="1" type="primary">PPUP9261</name>
</gene>
<proteinExistence type="predicted"/>
<dbReference type="EMBL" id="GBYX01476508">
    <property type="protein sequence ID" value="JAO05169.1"/>
    <property type="molecule type" value="Transcribed_RNA"/>
</dbReference>
<name>A0A0S7EJK0_9TELE</name>
<evidence type="ECO:0000313" key="1">
    <source>
        <dbReference type="EMBL" id="JAO05169.1"/>
    </source>
</evidence>
<accession>A0A0S7EJK0</accession>
<protein>
    <submittedName>
        <fullName evidence="1">PPUP9261</fullName>
    </submittedName>
</protein>
<feature type="non-terminal residue" evidence="1">
    <location>
        <position position="1"/>
    </location>
</feature>
<sequence length="133" mass="15246">LSEKRRIINSTESEGDWQEARALHRYILTQTDSLTETPLNVHIMLPPEHTVRVGKSETFEDGGTRQRGGCRPGSVSKMFLFSLPSRSWVFEQQKVKQTLIRLPPEHRRSPEECWECGSGCRACCSYHILKTVC</sequence>
<reference evidence="1" key="1">
    <citation type="submission" date="2014-12" db="EMBL/GenBank/DDBJ databases">
        <title>Parallel Evolution in Life History Adaptation Evident in the Tissue-Specific Poeciliopsis prolifica transcriptome.</title>
        <authorList>
            <person name="Jue N.K."/>
            <person name="Foley R.J."/>
            <person name="Obergfell C."/>
            <person name="Reznick D.N."/>
            <person name="O'Neill R.J."/>
            <person name="O'Neill M.J."/>
        </authorList>
    </citation>
    <scope>NUCLEOTIDE SEQUENCE</scope>
</reference>
<dbReference type="AlphaFoldDB" id="A0A0S7EJK0"/>